<dbReference type="CDD" id="cd02520">
    <property type="entry name" value="Glucosylceramide_synthase"/>
    <property type="match status" value="1"/>
</dbReference>
<evidence type="ECO:0000256" key="7">
    <source>
        <dbReference type="ARBA" id="ARBA00022989"/>
    </source>
</evidence>
<dbReference type="Pfam" id="PF13506">
    <property type="entry name" value="Glyco_transf_21"/>
    <property type="match status" value="1"/>
</dbReference>
<comment type="caution">
    <text evidence="10">The sequence shown here is derived from an EMBL/GenBank/DDBJ whole genome shotgun (WGS) entry which is preliminary data.</text>
</comment>
<evidence type="ECO:0000256" key="8">
    <source>
        <dbReference type="ARBA" id="ARBA00023136"/>
    </source>
</evidence>
<reference evidence="10 11" key="1">
    <citation type="submission" date="2018-01" db="EMBL/GenBank/DDBJ databases">
        <title>Genomic Encyclopedia of Type Strains, Phase III (KMG-III): the genomes of soil and plant-associated and newly described type strains.</title>
        <authorList>
            <person name="Whitman W."/>
        </authorList>
    </citation>
    <scope>NUCLEOTIDE SEQUENCE [LARGE SCALE GENOMIC DNA]</scope>
    <source>
        <strain evidence="10 11">1131</strain>
    </source>
</reference>
<evidence type="ECO:0000313" key="11">
    <source>
        <dbReference type="Proteomes" id="UP000236919"/>
    </source>
</evidence>
<dbReference type="GO" id="GO:0006679">
    <property type="term" value="P:glucosylceramide biosynthetic process"/>
    <property type="evidence" value="ECO:0007669"/>
    <property type="project" value="TreeGrafter"/>
</dbReference>
<comment type="pathway">
    <text evidence="2">Lipid metabolism; sphingolipid metabolism.</text>
</comment>
<evidence type="ECO:0000313" key="10">
    <source>
        <dbReference type="EMBL" id="POR48059.1"/>
    </source>
</evidence>
<accession>A0A2S4M0D5</accession>
<sequence>MSLAASAGLFAALAVAINLLCQAIAFVRLRRKDAGCALLDAQPPVTIVRPVRGIEAFSRETATSGLLLDYPRYQTIFCVADADDPIVPLIEELIGRFGAERVSLITGDVAVSANPKLNNCVKGWEAATTEWVILADSNVLMPRDYIQRMLASWRPDTGLVCSTPAGSRPQGFWAELECAFLNTFQARWQYAGEALGFGFAQGKSMLWNKPFLDANGGIAVLGEEIAEDAAATKLVRRAGKHVHLVGQPFEQPLGERSLYDVVQRQFRWARLRRVTFLPFFAPEILSGPLLPALCAAFVAPAYGYSAWLGPALVLLPWYVAEMALAYGVGWYLSWRMPLALLLRDLIFPGVWAYAFIAGEVTWRGNSMKIRTDGDDQLNAASPAMSHANLRSDGHS</sequence>
<comment type="pathway">
    <text evidence="3">Sphingolipid metabolism.</text>
</comment>
<proteinExistence type="predicted"/>
<dbReference type="InterPro" id="IPR025993">
    <property type="entry name" value="Ceramide_glucosylTrfase"/>
</dbReference>
<dbReference type="RefSeq" id="WP_245928379.1">
    <property type="nucleotide sequence ID" value="NZ_PQFZ01000016.1"/>
</dbReference>
<evidence type="ECO:0000256" key="6">
    <source>
        <dbReference type="ARBA" id="ARBA00022692"/>
    </source>
</evidence>
<gene>
    <name evidence="10" type="ORF">CYD53_11682</name>
</gene>
<protein>
    <submittedName>
        <fullName evidence="10">Ceramide glucosyltransferase</fullName>
    </submittedName>
</protein>
<dbReference type="PANTHER" id="PTHR12726">
    <property type="entry name" value="CERAMIDE GLUCOSYLTRANSFERASE"/>
    <property type="match status" value="1"/>
</dbReference>
<feature type="transmembrane region" description="Helical" evidence="9">
    <location>
        <begin position="276"/>
        <end position="299"/>
    </location>
</feature>
<keyword evidence="4" id="KW-0328">Glycosyltransferase</keyword>
<feature type="transmembrane region" description="Helical" evidence="9">
    <location>
        <begin position="311"/>
        <end position="333"/>
    </location>
</feature>
<dbReference type="Proteomes" id="UP000236919">
    <property type="component" value="Unassembled WGS sequence"/>
</dbReference>
<dbReference type="GO" id="GO:0008120">
    <property type="term" value="F:ceramide glucosyltransferase activity"/>
    <property type="evidence" value="ECO:0007669"/>
    <property type="project" value="TreeGrafter"/>
</dbReference>
<keyword evidence="8 9" id="KW-0472">Membrane</keyword>
<keyword evidence="6 9" id="KW-0812">Transmembrane</keyword>
<keyword evidence="5 10" id="KW-0808">Transferase</keyword>
<keyword evidence="7 9" id="KW-1133">Transmembrane helix</keyword>
<dbReference type="AlphaFoldDB" id="A0A2S4M0D5"/>
<name>A0A2S4M0D5_9HYPH</name>
<dbReference type="SUPFAM" id="SSF53448">
    <property type="entry name" value="Nucleotide-diphospho-sugar transferases"/>
    <property type="match status" value="1"/>
</dbReference>
<dbReference type="InterPro" id="IPR029044">
    <property type="entry name" value="Nucleotide-diphossugar_trans"/>
</dbReference>
<evidence type="ECO:0000256" key="5">
    <source>
        <dbReference type="ARBA" id="ARBA00022679"/>
    </source>
</evidence>
<comment type="subcellular location">
    <subcellularLocation>
        <location evidence="1">Membrane</location>
        <topology evidence="1">Multi-pass membrane protein</topology>
    </subcellularLocation>
</comment>
<evidence type="ECO:0000256" key="4">
    <source>
        <dbReference type="ARBA" id="ARBA00022676"/>
    </source>
</evidence>
<dbReference type="GO" id="GO:0016020">
    <property type="term" value="C:membrane"/>
    <property type="evidence" value="ECO:0007669"/>
    <property type="project" value="UniProtKB-SubCell"/>
</dbReference>
<feature type="transmembrane region" description="Helical" evidence="9">
    <location>
        <begin position="345"/>
        <end position="362"/>
    </location>
</feature>
<evidence type="ECO:0000256" key="1">
    <source>
        <dbReference type="ARBA" id="ARBA00004141"/>
    </source>
</evidence>
<evidence type="ECO:0000256" key="9">
    <source>
        <dbReference type="SAM" id="Phobius"/>
    </source>
</evidence>
<organism evidence="10 11">
    <name type="scientific">Bosea psychrotolerans</name>
    <dbReference type="NCBI Taxonomy" id="1871628"/>
    <lineage>
        <taxon>Bacteria</taxon>
        <taxon>Pseudomonadati</taxon>
        <taxon>Pseudomonadota</taxon>
        <taxon>Alphaproteobacteria</taxon>
        <taxon>Hyphomicrobiales</taxon>
        <taxon>Boseaceae</taxon>
        <taxon>Bosea</taxon>
    </lineage>
</organism>
<evidence type="ECO:0000256" key="2">
    <source>
        <dbReference type="ARBA" id="ARBA00004760"/>
    </source>
</evidence>
<evidence type="ECO:0000256" key="3">
    <source>
        <dbReference type="ARBA" id="ARBA00004991"/>
    </source>
</evidence>
<dbReference type="EMBL" id="PQFZ01000016">
    <property type="protein sequence ID" value="POR48059.1"/>
    <property type="molecule type" value="Genomic_DNA"/>
</dbReference>
<keyword evidence="11" id="KW-1185">Reference proteome</keyword>
<dbReference type="Gene3D" id="3.90.550.10">
    <property type="entry name" value="Spore Coat Polysaccharide Biosynthesis Protein SpsA, Chain A"/>
    <property type="match status" value="1"/>
</dbReference>
<dbReference type="PANTHER" id="PTHR12726:SF0">
    <property type="entry name" value="CERAMIDE GLUCOSYLTRANSFERASE"/>
    <property type="match status" value="1"/>
</dbReference>